<organism evidence="12 13">
    <name type="scientific">Lipingzhangella rawalii</name>
    <dbReference type="NCBI Taxonomy" id="2055835"/>
    <lineage>
        <taxon>Bacteria</taxon>
        <taxon>Bacillati</taxon>
        <taxon>Actinomycetota</taxon>
        <taxon>Actinomycetes</taxon>
        <taxon>Streptosporangiales</taxon>
        <taxon>Nocardiopsidaceae</taxon>
        <taxon>Lipingzhangella</taxon>
    </lineage>
</organism>
<comment type="caution">
    <text evidence="12">The sequence shown here is derived from an EMBL/GenBank/DDBJ whole genome shotgun (WGS) entry which is preliminary data.</text>
</comment>
<proteinExistence type="inferred from homology"/>
<dbReference type="Gene3D" id="3.40.50.620">
    <property type="entry name" value="HUPs"/>
    <property type="match status" value="1"/>
</dbReference>
<dbReference type="EC" id="6.1.1.19" evidence="2 9"/>
<dbReference type="SUPFAM" id="SSF47323">
    <property type="entry name" value="Anticodon-binding domain of a subclass of class I aminoacyl-tRNA synthetases"/>
    <property type="match status" value="1"/>
</dbReference>
<evidence type="ECO:0000256" key="4">
    <source>
        <dbReference type="ARBA" id="ARBA00022741"/>
    </source>
</evidence>
<comment type="similarity">
    <text evidence="1 10">Belongs to the class-I aminoacyl-tRNA synthetase family.</text>
</comment>
<evidence type="ECO:0000256" key="9">
    <source>
        <dbReference type="NCBIfam" id="TIGR00456"/>
    </source>
</evidence>
<evidence type="ECO:0000256" key="5">
    <source>
        <dbReference type="ARBA" id="ARBA00022840"/>
    </source>
</evidence>
<evidence type="ECO:0000256" key="7">
    <source>
        <dbReference type="ARBA" id="ARBA00023146"/>
    </source>
</evidence>
<dbReference type="RefSeq" id="WP_310910610.1">
    <property type="nucleotide sequence ID" value="NZ_JAVLVT010000001.1"/>
</dbReference>
<dbReference type="Pfam" id="PF05746">
    <property type="entry name" value="DALR_1"/>
    <property type="match status" value="1"/>
</dbReference>
<keyword evidence="6 10" id="KW-0648">Protein biosynthesis</keyword>
<keyword evidence="7 10" id="KW-0030">Aminoacyl-tRNA synthetase</keyword>
<dbReference type="NCBIfam" id="TIGR00456">
    <property type="entry name" value="argS"/>
    <property type="match status" value="1"/>
</dbReference>
<evidence type="ECO:0000256" key="8">
    <source>
        <dbReference type="ARBA" id="ARBA00049339"/>
    </source>
</evidence>
<dbReference type="SMART" id="SM00836">
    <property type="entry name" value="DALR_1"/>
    <property type="match status" value="1"/>
</dbReference>
<feature type="domain" description="DALR anticodon binding" evidence="11">
    <location>
        <begin position="442"/>
        <end position="554"/>
    </location>
</feature>
<evidence type="ECO:0000256" key="2">
    <source>
        <dbReference type="ARBA" id="ARBA00012837"/>
    </source>
</evidence>
<keyword evidence="5 10" id="KW-0067">ATP-binding</keyword>
<dbReference type="GO" id="GO:0004814">
    <property type="term" value="F:arginine-tRNA ligase activity"/>
    <property type="evidence" value="ECO:0007669"/>
    <property type="project" value="UniProtKB-EC"/>
</dbReference>
<name>A0ABU2H1B3_9ACTN</name>
<gene>
    <name evidence="12" type="primary">argS</name>
    <name evidence="12" type="ORF">RIF23_02175</name>
</gene>
<dbReference type="Pfam" id="PF00750">
    <property type="entry name" value="tRNA-synt_1d"/>
    <property type="match status" value="1"/>
</dbReference>
<evidence type="ECO:0000313" key="13">
    <source>
        <dbReference type="Proteomes" id="UP001250214"/>
    </source>
</evidence>
<keyword evidence="3 10" id="KW-0436">Ligase</keyword>
<dbReference type="EMBL" id="JAVLVT010000001">
    <property type="protein sequence ID" value="MDS1269098.1"/>
    <property type="molecule type" value="Genomic_DNA"/>
</dbReference>
<evidence type="ECO:0000256" key="3">
    <source>
        <dbReference type="ARBA" id="ARBA00022598"/>
    </source>
</evidence>
<dbReference type="InterPro" id="IPR008909">
    <property type="entry name" value="DALR_anticod-bd"/>
</dbReference>
<dbReference type="InterPro" id="IPR014729">
    <property type="entry name" value="Rossmann-like_a/b/a_fold"/>
</dbReference>
<evidence type="ECO:0000313" key="12">
    <source>
        <dbReference type="EMBL" id="MDS1269098.1"/>
    </source>
</evidence>
<keyword evidence="13" id="KW-1185">Reference proteome</keyword>
<dbReference type="InterPro" id="IPR035684">
    <property type="entry name" value="ArgRS_core"/>
</dbReference>
<dbReference type="SUPFAM" id="SSF52374">
    <property type="entry name" value="Nucleotidylyl transferase"/>
    <property type="match status" value="1"/>
</dbReference>
<dbReference type="PANTHER" id="PTHR11956">
    <property type="entry name" value="ARGINYL-TRNA SYNTHETASE"/>
    <property type="match status" value="1"/>
</dbReference>
<dbReference type="Gene3D" id="1.10.730.10">
    <property type="entry name" value="Isoleucyl-tRNA Synthetase, Domain 1"/>
    <property type="match status" value="1"/>
</dbReference>
<reference evidence="13" key="1">
    <citation type="submission" date="2023-07" db="EMBL/GenBank/DDBJ databases">
        <title>Novel species in the genus Lipingzhangella isolated from Sambhar Salt Lake.</title>
        <authorList>
            <person name="Jiya N."/>
            <person name="Kajale S."/>
            <person name="Sharma A."/>
        </authorList>
    </citation>
    <scope>NUCLEOTIDE SEQUENCE [LARGE SCALE GENOMIC DNA]</scope>
    <source>
        <strain evidence="13">LS1_29</strain>
    </source>
</reference>
<evidence type="ECO:0000256" key="6">
    <source>
        <dbReference type="ARBA" id="ARBA00022917"/>
    </source>
</evidence>
<accession>A0ABU2H1B3</accession>
<protein>
    <recommendedName>
        <fullName evidence="2 9">Arginine--tRNA ligase</fullName>
        <ecNumber evidence="2 9">6.1.1.19</ecNumber>
    </recommendedName>
</protein>
<keyword evidence="4 10" id="KW-0547">Nucleotide-binding</keyword>
<dbReference type="Proteomes" id="UP001250214">
    <property type="component" value="Unassembled WGS sequence"/>
</dbReference>
<dbReference type="InterPro" id="IPR001278">
    <property type="entry name" value="Arg-tRNA-ligase"/>
</dbReference>
<comment type="catalytic activity">
    <reaction evidence="8">
        <text>tRNA(Arg) + L-arginine + ATP = L-arginyl-tRNA(Arg) + AMP + diphosphate</text>
        <dbReference type="Rhea" id="RHEA:20301"/>
        <dbReference type="Rhea" id="RHEA-COMP:9658"/>
        <dbReference type="Rhea" id="RHEA-COMP:9673"/>
        <dbReference type="ChEBI" id="CHEBI:30616"/>
        <dbReference type="ChEBI" id="CHEBI:32682"/>
        <dbReference type="ChEBI" id="CHEBI:33019"/>
        <dbReference type="ChEBI" id="CHEBI:78442"/>
        <dbReference type="ChEBI" id="CHEBI:78513"/>
        <dbReference type="ChEBI" id="CHEBI:456215"/>
        <dbReference type="EC" id="6.1.1.19"/>
    </reaction>
</comment>
<evidence type="ECO:0000256" key="1">
    <source>
        <dbReference type="ARBA" id="ARBA00005594"/>
    </source>
</evidence>
<dbReference type="InterPro" id="IPR009080">
    <property type="entry name" value="tRNAsynth_Ia_anticodon-bd"/>
</dbReference>
<dbReference type="PRINTS" id="PR01038">
    <property type="entry name" value="TRNASYNTHARG"/>
</dbReference>
<dbReference type="PANTHER" id="PTHR11956:SF5">
    <property type="entry name" value="ARGININE--TRNA LIGASE, CYTOPLASMIC"/>
    <property type="match status" value="1"/>
</dbReference>
<evidence type="ECO:0000259" key="11">
    <source>
        <dbReference type="SMART" id="SM00836"/>
    </source>
</evidence>
<evidence type="ECO:0000256" key="10">
    <source>
        <dbReference type="RuleBase" id="RU363038"/>
    </source>
</evidence>
<sequence>MLISEVESRIASLLGTRVEARYNSGRTAVHGDIGFAFHALDSSLLDRHTSETIKDALADLPYVADVHYVGKFLNIRLNRADYVEALRASTVLDIDQAGMRGMPVLLEHTSINPNAAPHVGRSRNAILGDTIARTLRALGAELTSHYYVNDFGRQIALLLVALGPDGVHSVDFADILDVYVRINAQAKDDPAIGEQALSLLAKAEAGDTATLDALREIARHSLQGQLAILNQLGITFDDFDFETDLLNSAELGEIEEHLSEKNLTHKDEHGRVVIDLTSLGFDREEGRYLVLRRANGSSMYVLRDLAYNLRKARAANEGRNIVVLGEDHKLYMEQLDLVIGSLGEQTPESVFYSYVALKDGKMSTRQGSVVLLSEFIDQARQLARERVANANPNLETVEIDGIAEDVATAAVRFALLRNSPSSTITFDLADAVRFEGATGPYLQYTAVRCASIREKASGVERRAITEDVSDAMWDVTLVADQYERAFLESAARLQPNVVCDYLTRLSKAFNKLYASEKVITDNAADDRLLFLVERVHAILEHGLGVLGIKVPDRM</sequence>